<evidence type="ECO:0000256" key="10">
    <source>
        <dbReference type="ARBA" id="ARBA00023212"/>
    </source>
</evidence>
<feature type="domain" description="EF-hand" evidence="16">
    <location>
        <begin position="180"/>
        <end position="215"/>
    </location>
</feature>
<dbReference type="PANTHER" id="PTHR11216:SF170">
    <property type="entry name" value="DYNAMIN ASSOCIATED PROTEIN 160, ISOFORM D"/>
    <property type="match status" value="1"/>
</dbReference>
<feature type="coiled-coil region" evidence="12">
    <location>
        <begin position="536"/>
        <end position="654"/>
    </location>
</feature>
<evidence type="ECO:0000256" key="6">
    <source>
        <dbReference type="ARBA" id="ARBA00022753"/>
    </source>
</evidence>
<sequence>MADKQQSPKEPTSLDLSPEERRLFGQLFAAADTDKIGVVTGEVAVEFFKKTRLSPDILGEIWSIVDYENRGLLTPVGFGMVLRLIGHAQAGGPISYQIAERPGGPLPKFDGITAPPLPPPSAQPLQAQVSGGPIRVPPLTPDKVTQYTSLFESSLSGESSAQNGTLTGETAKSIFEKAQLPNDVLGRIWNLADREQKGYLGLTEFIIAMHLLASYKNGSMRALPAILPAGLYEAAARRGMPRQITGSRPTSDSAPGSAIPRQFTGSGYQSQAPPRPQQPPFQTGLPSGDQWAITPQDKAKFDQIYATVDTQNRGYITGEQAVGFFSNSGLPEEALAQIWDLADINSEGQLNRDEFAVAMYLIKQQRSKTTGRDILPQSLPPNLIPPSMRRQPIAPQQPTAPVFDNSANITAPKAASEDLFGLDAFSSPEPAPAVAPLQPKTTGDPAYVSTPPRNQTSPAPQQFQQQPSHFKPFQPSSTFGQTIMTPQGTGTSGSASPTTQNRNLPIQQKQPSAMDDLLGDNDPEVSKRLTNETSELANLSNQVSTLGTQMQEVRTKRASTEQNLSQAQAQKRDFEGRLGQLRIAYQNEVKELEALEERLTVSRNETKKLQQDMAMIQGTHQELQNQHKQVSEALNADQNENMNLKEKIRQTNAEIAELKPQVEKMRSDARQQKGLVAINKKQLATNEAELEKIKADLEQAAKDHQDAKRDLEQSQRDIEAASQAVAQARSQQATVASPTPSTASMNPFFRRSSNAAGTERAVTSPFTPQNVTSPNYNAFDSFFGPSAAPSNQPSGPLPPVSYRSETPNNMHEGAQPSTNQSHLPFDGASEATPSGSLPPSNFSDSPQITAEPPAPPQSRQITSSFLPFRANLERSGSNSSSTKANPPGSRMGDTPSGVDTPTERRVLSQETTVPESPREHFEELAAKAPQAEPSQVTPPSSQHSLSASNEGIHQHEAIVPEEKSHSPKMPSASRELPGAFPGDETPLESESAMSTGGPYSSSKLDPRVDAAPRAPSSNLATEFTSNHDDPFAMAGNGSRSPAASKDDFDSAFADFSSNKGKAPEQVNGAMPSNGLGPSDVPKSHGEFPPIQEFGADDESDSDEERGFEDSFTAQSANRTTESGPNQALQDPSVSAEGGLAPTRPPFNTIESNTSELPTPGAQKSPPTYDQTVGSPEASSHRKSSNQFPAEYSGLLPSRDDPTSPANSPPLATTTPSAAGIDRGLNFFGNDISEHATTHAPVGSSFAQERLPMAPGASNAAPYAYMQSHPHNQPAQANPPVPAKNAVHDDFDDEFAGLEEAKEASDQGDVDFASSRRTDFDEFNPVFDSPAASRHTAQSTTSTFPPSDSFADFESSFTNAGSSRQQAPQETPSHDWDAMFAGLDSPQNNGVSSELGPRDFSSSIKSPSPTAQPKPAGMPPLNRATTEDTEHDDPILKRLTGMGYPRRESLAALEKYDYNLDKAADYLTSKS</sequence>
<proteinExistence type="predicted"/>
<evidence type="ECO:0000256" key="8">
    <source>
        <dbReference type="ARBA" id="ARBA00023054"/>
    </source>
</evidence>
<feature type="domain" description="EH" evidence="15">
    <location>
        <begin position="20"/>
        <end position="102"/>
    </location>
</feature>
<feature type="compositionally biased region" description="Acidic residues" evidence="13">
    <location>
        <begin position="1094"/>
        <end position="1106"/>
    </location>
</feature>
<evidence type="ECO:0000256" key="3">
    <source>
        <dbReference type="ARBA" id="ARBA00004413"/>
    </source>
</evidence>
<keyword evidence="18" id="KW-1185">Reference proteome</keyword>
<keyword evidence="10" id="KW-0206">Cytoskeleton</keyword>
<dbReference type="PANTHER" id="PTHR11216">
    <property type="entry name" value="EH DOMAIN"/>
    <property type="match status" value="1"/>
</dbReference>
<dbReference type="CDD" id="cd14270">
    <property type="entry name" value="UBA"/>
    <property type="match status" value="1"/>
</dbReference>
<feature type="compositionally biased region" description="Polar residues" evidence="13">
    <location>
        <begin position="244"/>
        <end position="254"/>
    </location>
</feature>
<comment type="caution">
    <text evidence="17">The sequence shown here is derived from an EMBL/GenBank/DDBJ whole genome shotgun (WGS) entry which is preliminary data.</text>
</comment>
<feature type="compositionally biased region" description="Low complexity" evidence="13">
    <location>
        <begin position="455"/>
        <end position="477"/>
    </location>
</feature>
<dbReference type="CDD" id="cd00052">
    <property type="entry name" value="EH"/>
    <property type="match status" value="2"/>
</dbReference>
<dbReference type="GO" id="GO:0003779">
    <property type="term" value="F:actin binding"/>
    <property type="evidence" value="ECO:0007669"/>
    <property type="project" value="UniProtKB-KW"/>
</dbReference>
<dbReference type="CDD" id="cd06503">
    <property type="entry name" value="ATP-synt_Fo_b"/>
    <property type="match status" value="1"/>
</dbReference>
<evidence type="ECO:0000256" key="7">
    <source>
        <dbReference type="ARBA" id="ARBA00022837"/>
    </source>
</evidence>
<comment type="subunit">
    <text evidence="4">Component of the PAN1 actin cytoskeleton-regulatory complex.</text>
</comment>
<dbReference type="GO" id="GO:0005886">
    <property type="term" value="C:plasma membrane"/>
    <property type="evidence" value="ECO:0007669"/>
    <property type="project" value="UniProtKB-SubCell"/>
</dbReference>
<dbReference type="Gene3D" id="1.10.287.1490">
    <property type="match status" value="1"/>
</dbReference>
<feature type="compositionally biased region" description="Polar residues" evidence="13">
    <location>
        <begin position="1015"/>
        <end position="1024"/>
    </location>
</feature>
<feature type="compositionally biased region" description="Basic and acidic residues" evidence="13">
    <location>
        <begin position="1424"/>
        <end position="1435"/>
    </location>
</feature>
<dbReference type="GO" id="GO:0010008">
    <property type="term" value="C:endosome membrane"/>
    <property type="evidence" value="ECO:0007669"/>
    <property type="project" value="UniProtKB-SubCell"/>
</dbReference>
<dbReference type="InterPro" id="IPR018247">
    <property type="entry name" value="EF_Hand_1_Ca_BS"/>
</dbReference>
<accession>A0AA39QTU3</accession>
<feature type="region of interest" description="Disordered" evidence="13">
    <location>
        <begin position="782"/>
        <end position="1443"/>
    </location>
</feature>
<feature type="compositionally biased region" description="Polar residues" evidence="13">
    <location>
        <begin position="831"/>
        <end position="848"/>
    </location>
</feature>
<dbReference type="Gene3D" id="1.10.8.10">
    <property type="entry name" value="DNA helicase RuvA subunit, C-terminal domain"/>
    <property type="match status" value="1"/>
</dbReference>
<feature type="compositionally biased region" description="Polar residues" evidence="13">
    <location>
        <begin position="1399"/>
        <end position="1408"/>
    </location>
</feature>
<dbReference type="Pfam" id="PF12763">
    <property type="entry name" value="EH"/>
    <property type="match status" value="3"/>
</dbReference>
<dbReference type="InterPro" id="IPR011992">
    <property type="entry name" value="EF-hand-dom_pair"/>
</dbReference>
<feature type="compositionally biased region" description="Basic and acidic residues" evidence="13">
    <location>
        <begin position="952"/>
        <end position="965"/>
    </location>
</feature>
<feature type="compositionally biased region" description="Polar residues" evidence="13">
    <location>
        <begin position="1203"/>
        <end position="1216"/>
    </location>
</feature>
<dbReference type="InterPro" id="IPR002048">
    <property type="entry name" value="EF_hand_dom"/>
</dbReference>
<feature type="region of interest" description="Disordered" evidence="13">
    <location>
        <begin position="700"/>
        <end position="749"/>
    </location>
</feature>
<dbReference type="GO" id="GO:0005509">
    <property type="term" value="F:calcium ion binding"/>
    <property type="evidence" value="ECO:0007669"/>
    <property type="project" value="InterPro"/>
</dbReference>
<feature type="compositionally biased region" description="Low complexity" evidence="13">
    <location>
        <begin position="485"/>
        <end position="500"/>
    </location>
</feature>
<evidence type="ECO:0000256" key="1">
    <source>
        <dbReference type="ARBA" id="ARBA00004125"/>
    </source>
</evidence>
<dbReference type="PROSITE" id="PS50031">
    <property type="entry name" value="EH"/>
    <property type="match status" value="3"/>
</dbReference>
<feature type="compositionally biased region" description="Polar residues" evidence="13">
    <location>
        <begin position="874"/>
        <end position="884"/>
    </location>
</feature>
<feature type="compositionally biased region" description="Low complexity" evidence="13">
    <location>
        <begin position="720"/>
        <end position="737"/>
    </location>
</feature>
<feature type="compositionally biased region" description="Polar residues" evidence="13">
    <location>
        <begin position="1354"/>
        <end position="1370"/>
    </location>
</feature>
<dbReference type="GO" id="GO:0030479">
    <property type="term" value="C:actin cortical patch"/>
    <property type="evidence" value="ECO:0007669"/>
    <property type="project" value="UniProtKB-SubCell"/>
</dbReference>
<feature type="compositionally biased region" description="Basic and acidic residues" evidence="13">
    <location>
        <begin position="916"/>
        <end position="925"/>
    </location>
</feature>
<dbReference type="PROSITE" id="PS50030">
    <property type="entry name" value="UBA"/>
    <property type="match status" value="1"/>
</dbReference>
<dbReference type="GO" id="GO:0016197">
    <property type="term" value="P:endosomal transport"/>
    <property type="evidence" value="ECO:0007669"/>
    <property type="project" value="TreeGrafter"/>
</dbReference>
<evidence type="ECO:0000256" key="12">
    <source>
        <dbReference type="SAM" id="Coils"/>
    </source>
</evidence>
<evidence type="ECO:0000313" key="18">
    <source>
        <dbReference type="Proteomes" id="UP001166286"/>
    </source>
</evidence>
<reference evidence="17" key="1">
    <citation type="submission" date="2023-03" db="EMBL/GenBank/DDBJ databases">
        <title>Complete genome of Cladonia borealis.</title>
        <authorList>
            <person name="Park H."/>
        </authorList>
    </citation>
    <scope>NUCLEOTIDE SEQUENCE</scope>
    <source>
        <strain evidence="17">ANT050790</strain>
    </source>
</reference>
<dbReference type="SMART" id="SM00054">
    <property type="entry name" value="EFh"/>
    <property type="match status" value="3"/>
</dbReference>
<feature type="region of interest" description="Disordered" evidence="13">
    <location>
        <begin position="241"/>
        <end position="292"/>
    </location>
</feature>
<feature type="region of interest" description="Disordered" evidence="13">
    <location>
        <begin position="422"/>
        <end position="503"/>
    </location>
</feature>
<feature type="domain" description="EF-hand" evidence="16">
    <location>
        <begin position="330"/>
        <end position="365"/>
    </location>
</feature>
<evidence type="ECO:0000256" key="13">
    <source>
        <dbReference type="SAM" id="MobiDB-lite"/>
    </source>
</evidence>
<protein>
    <submittedName>
        <fullName evidence="17">Uncharacterized protein</fullName>
    </submittedName>
</protein>
<evidence type="ECO:0000313" key="17">
    <source>
        <dbReference type="EMBL" id="KAK0508291.1"/>
    </source>
</evidence>
<keyword evidence="9" id="KW-0009">Actin-binding</keyword>
<keyword evidence="10" id="KW-0963">Cytoplasm</keyword>
<feature type="compositionally biased region" description="Low complexity" evidence="13">
    <location>
        <begin position="1338"/>
        <end position="1349"/>
    </location>
</feature>
<feature type="domain" description="UBA" evidence="14">
    <location>
        <begin position="1429"/>
        <end position="1469"/>
    </location>
</feature>
<evidence type="ECO:0000256" key="11">
    <source>
        <dbReference type="ARBA" id="ARBA00025194"/>
    </source>
</evidence>
<feature type="compositionally biased region" description="Basic and acidic residues" evidence="13">
    <location>
        <begin position="700"/>
        <end position="719"/>
    </location>
</feature>
<feature type="compositionally biased region" description="Polar residues" evidence="13">
    <location>
        <begin position="1164"/>
        <end position="1177"/>
    </location>
</feature>
<dbReference type="Proteomes" id="UP001166286">
    <property type="component" value="Unassembled WGS sequence"/>
</dbReference>
<evidence type="ECO:0000256" key="5">
    <source>
        <dbReference type="ARBA" id="ARBA00022583"/>
    </source>
</evidence>
<evidence type="ECO:0000259" key="15">
    <source>
        <dbReference type="PROSITE" id="PS50031"/>
    </source>
</evidence>
<feature type="compositionally biased region" description="Polar residues" evidence="13">
    <location>
        <begin position="803"/>
        <end position="822"/>
    </location>
</feature>
<dbReference type="SMART" id="SM00165">
    <property type="entry name" value="UBA"/>
    <property type="match status" value="1"/>
</dbReference>
<feature type="domain" description="EH" evidence="15">
    <location>
        <begin position="297"/>
        <end position="390"/>
    </location>
</feature>
<feature type="region of interest" description="Disordered" evidence="13">
    <location>
        <begin position="367"/>
        <end position="405"/>
    </location>
</feature>
<dbReference type="Gene3D" id="1.10.238.10">
    <property type="entry name" value="EF-hand"/>
    <property type="match status" value="3"/>
</dbReference>
<dbReference type="InterPro" id="IPR000261">
    <property type="entry name" value="EH_dom"/>
</dbReference>
<keyword evidence="6" id="KW-0967">Endosome</keyword>
<evidence type="ECO:0000259" key="14">
    <source>
        <dbReference type="PROSITE" id="PS50030"/>
    </source>
</evidence>
<dbReference type="GO" id="GO:0006897">
    <property type="term" value="P:endocytosis"/>
    <property type="evidence" value="ECO:0007669"/>
    <property type="project" value="UniProtKB-KW"/>
</dbReference>
<gene>
    <name evidence="17" type="ORF">JMJ35_009375</name>
</gene>
<feature type="compositionally biased region" description="Polar residues" evidence="13">
    <location>
        <begin position="1111"/>
        <end position="1132"/>
    </location>
</feature>
<comment type="function">
    <text evidence="11">Component of the PAN1 actin cytoskeleton-regulatory complex required for the internalization of endosomes during actin-coupled endocytosis. The complex links the site of endocytosis to the cell membrane-associated actin cytoskeleton. Mediates uptake of external molecules and vacuolar degradation of plasma membrane proteins. Plays a role in the proper organization of the cell membrane-associated actin cytoskeleton and promotes its destabilization.</text>
</comment>
<keyword evidence="5" id="KW-0254">Endocytosis</keyword>
<feature type="domain" description="EH" evidence="15">
    <location>
        <begin position="143"/>
        <end position="238"/>
    </location>
</feature>
<evidence type="ECO:0000256" key="9">
    <source>
        <dbReference type="ARBA" id="ARBA00023203"/>
    </source>
</evidence>
<organism evidence="17 18">
    <name type="scientific">Cladonia borealis</name>
    <dbReference type="NCBI Taxonomy" id="184061"/>
    <lineage>
        <taxon>Eukaryota</taxon>
        <taxon>Fungi</taxon>
        <taxon>Dikarya</taxon>
        <taxon>Ascomycota</taxon>
        <taxon>Pezizomycotina</taxon>
        <taxon>Lecanoromycetes</taxon>
        <taxon>OSLEUM clade</taxon>
        <taxon>Lecanoromycetidae</taxon>
        <taxon>Lecanorales</taxon>
        <taxon>Lecanorineae</taxon>
        <taxon>Cladoniaceae</taxon>
        <taxon>Cladonia</taxon>
    </lineage>
</organism>
<dbReference type="EMBL" id="JAFEKC020000021">
    <property type="protein sequence ID" value="KAK0508291.1"/>
    <property type="molecule type" value="Genomic_DNA"/>
</dbReference>
<keyword evidence="8 12" id="KW-0175">Coiled coil</keyword>
<evidence type="ECO:0000259" key="16">
    <source>
        <dbReference type="PROSITE" id="PS50222"/>
    </source>
</evidence>
<keyword evidence="7" id="KW-0106">Calcium</keyword>
<dbReference type="InterPro" id="IPR015940">
    <property type="entry name" value="UBA"/>
</dbReference>
<dbReference type="SUPFAM" id="SSF47473">
    <property type="entry name" value="EF-hand"/>
    <property type="match status" value="3"/>
</dbReference>
<dbReference type="SUPFAM" id="SSF46934">
    <property type="entry name" value="UBA-like"/>
    <property type="match status" value="1"/>
</dbReference>
<dbReference type="Pfam" id="PF00627">
    <property type="entry name" value="UBA"/>
    <property type="match status" value="1"/>
</dbReference>
<name>A0AA39QTU3_9LECA</name>
<feature type="compositionally biased region" description="Polar residues" evidence="13">
    <location>
        <begin position="394"/>
        <end position="405"/>
    </location>
</feature>
<evidence type="ECO:0000256" key="2">
    <source>
        <dbReference type="ARBA" id="ARBA00004134"/>
    </source>
</evidence>
<dbReference type="PROSITE" id="PS00018">
    <property type="entry name" value="EF_HAND_1"/>
    <property type="match status" value="1"/>
</dbReference>
<dbReference type="SMART" id="SM00027">
    <property type="entry name" value="EH"/>
    <property type="match status" value="3"/>
</dbReference>
<feature type="compositionally biased region" description="Polar residues" evidence="13">
    <location>
        <begin position="991"/>
        <end position="1003"/>
    </location>
</feature>
<comment type="subcellular location">
    <subcellularLocation>
        <location evidence="3">Cell membrane</location>
        <topology evidence="3">Peripheral membrane protein</topology>
        <orientation evidence="3">Cytoplasmic side</orientation>
    </subcellularLocation>
    <subcellularLocation>
        <location evidence="2">Cytoplasm</location>
        <location evidence="2">Cytoskeleton</location>
        <location evidence="2">Actin patch</location>
    </subcellularLocation>
    <subcellularLocation>
        <location evidence="1">Endosome membrane</location>
        <topology evidence="1">Peripheral membrane protein</topology>
        <orientation evidence="1">Cytoplasmic side</orientation>
    </subcellularLocation>
</comment>
<dbReference type="PROSITE" id="PS50222">
    <property type="entry name" value="EF_HAND_2"/>
    <property type="match status" value="2"/>
</dbReference>
<feature type="compositionally biased region" description="Polar residues" evidence="13">
    <location>
        <begin position="932"/>
        <end position="951"/>
    </location>
</feature>
<dbReference type="InterPro" id="IPR009060">
    <property type="entry name" value="UBA-like_sf"/>
</dbReference>
<feature type="compositionally biased region" description="Polar residues" evidence="13">
    <location>
        <begin position="738"/>
        <end position="749"/>
    </location>
</feature>
<evidence type="ECO:0000256" key="4">
    <source>
        <dbReference type="ARBA" id="ARBA00011159"/>
    </source>
</evidence>